<dbReference type="GeneID" id="87952697"/>
<dbReference type="SUPFAM" id="SSF63491">
    <property type="entry name" value="BAG domain"/>
    <property type="match status" value="1"/>
</dbReference>
<feature type="compositionally biased region" description="Acidic residues" evidence="2">
    <location>
        <begin position="787"/>
        <end position="798"/>
    </location>
</feature>
<proteinExistence type="predicted"/>
<feature type="compositionally biased region" description="Low complexity" evidence="2">
    <location>
        <begin position="411"/>
        <end position="424"/>
    </location>
</feature>
<dbReference type="Proteomes" id="UP001329825">
    <property type="component" value="Chromosome 1"/>
</dbReference>
<dbReference type="RefSeq" id="XP_062788383.1">
    <property type="nucleotide sequence ID" value="XM_062932332.1"/>
</dbReference>
<feature type="compositionally biased region" description="Basic and acidic residues" evidence="2">
    <location>
        <begin position="770"/>
        <end position="786"/>
    </location>
</feature>
<feature type="compositionally biased region" description="Low complexity" evidence="2">
    <location>
        <begin position="230"/>
        <end position="241"/>
    </location>
</feature>
<feature type="compositionally biased region" description="Low complexity" evidence="2">
    <location>
        <begin position="384"/>
        <end position="399"/>
    </location>
</feature>
<dbReference type="Pfam" id="PF02179">
    <property type="entry name" value="BAG"/>
    <property type="match status" value="1"/>
</dbReference>
<feature type="region of interest" description="Disordered" evidence="2">
    <location>
        <begin position="272"/>
        <end position="326"/>
    </location>
</feature>
<feature type="compositionally biased region" description="Low complexity" evidence="2">
    <location>
        <begin position="746"/>
        <end position="769"/>
    </location>
</feature>
<feature type="region of interest" description="Disordered" evidence="2">
    <location>
        <begin position="461"/>
        <end position="530"/>
    </location>
</feature>
<feature type="region of interest" description="Disordered" evidence="2">
    <location>
        <begin position="343"/>
        <end position="362"/>
    </location>
</feature>
<feature type="region of interest" description="Disordered" evidence="2">
    <location>
        <begin position="222"/>
        <end position="248"/>
    </location>
</feature>
<sequence length="798" mass="87966">MYPHTYFNHPAASYQQRRGFATPSSFPQASSHPAQQFNFFHPAPSPSPVIPTPSVHHGYDYSSIEEEERAALAHLRALQRRREEAQAVTAAREAAIQAEAEARARIEREKAIRAELAQIERQNQIAQAIQFQQHAQAQAQAQAAHHQRQVEQERRKRAYAEAIERKRAEILRAEILRAQLAAQREAEVARQACQTRCQRRLVPPPPACPCHRSLRLIDQDPMTDACNVDSRAPTPRASTPTRPRENQWQDLNNLFGPLFGFQLVPELECNNADAETTSQTKSTPTQSACEQPEAERHASSTPAPVLAPAAAAPASTAETKEKAQFPEDINNLLSRFLGLRVDPLSDGDSSSSIDRAKDNGIPKGLNEFLNQFGLVFEPEEQKAEAPPAAATAPSIASAAVDKEEAQPAPPATTSSTPAPPATTESSKEVPPFTSLLGQFADVNPFLRDLLGNFEHALSDELRKKDQPESKNCQQQCARSCEKQCARKDKGKARAEGERKEVPRSNSTSAPTPTPAPATTEPTETTDSSDSINALGSIESQLASLRSSFTFPDRLAFAQTTVNDFSPPLLFNKINSSYHAQAHALLQLLLKADGISSNGDKDVRRRRKEVVRAVEEEIEQLEKKRDNVWESIKEKRERGEESEPEDDTRSWTESSSSSASSVGDHEHLEDEHIEHAEEKVVGDGKQREQPKSYADIAKSTETSAEEDITPAPSTTESHPENHESPAESAQVSRDEQQEGYTISVTFPSESESPAEPSQEQQAEAAAQESPKVIEEDRKSDKSARVEDGDNVNEEGYEVL</sequence>
<feature type="compositionally biased region" description="Low complexity" evidence="2">
    <location>
        <begin position="506"/>
        <end position="530"/>
    </location>
</feature>
<keyword evidence="5" id="KW-1185">Reference proteome</keyword>
<organism evidence="4 5">
    <name type="scientific">Kwoniella shivajii</name>
    <dbReference type="NCBI Taxonomy" id="564305"/>
    <lineage>
        <taxon>Eukaryota</taxon>
        <taxon>Fungi</taxon>
        <taxon>Dikarya</taxon>
        <taxon>Basidiomycota</taxon>
        <taxon>Agaricomycotina</taxon>
        <taxon>Tremellomycetes</taxon>
        <taxon>Tremellales</taxon>
        <taxon>Cryptococcaceae</taxon>
        <taxon>Kwoniella</taxon>
    </lineage>
</organism>
<evidence type="ECO:0000259" key="3">
    <source>
        <dbReference type="Pfam" id="PF02179"/>
    </source>
</evidence>
<feature type="compositionally biased region" description="Basic and acidic residues" evidence="2">
    <location>
        <begin position="662"/>
        <end position="689"/>
    </location>
</feature>
<dbReference type="Gene3D" id="1.20.58.120">
    <property type="entry name" value="BAG domain"/>
    <property type="match status" value="1"/>
</dbReference>
<dbReference type="InterPro" id="IPR003103">
    <property type="entry name" value="BAG_domain"/>
</dbReference>
<feature type="compositionally biased region" description="Low complexity" evidence="2">
    <location>
        <begin position="299"/>
        <end position="317"/>
    </location>
</feature>
<name>A0ABZ1CPZ9_9TREE</name>
<feature type="region of interest" description="Disordered" evidence="2">
    <location>
        <begin position="632"/>
        <end position="798"/>
    </location>
</feature>
<feature type="domain" description="BAG" evidence="3">
    <location>
        <begin position="582"/>
        <end position="623"/>
    </location>
</feature>
<dbReference type="InterPro" id="IPR036533">
    <property type="entry name" value="BAG_dom_sf"/>
</dbReference>
<protein>
    <recommendedName>
        <fullName evidence="3">BAG domain-containing protein</fullName>
    </recommendedName>
</protein>
<evidence type="ECO:0000313" key="5">
    <source>
        <dbReference type="Proteomes" id="UP001329825"/>
    </source>
</evidence>
<feature type="compositionally biased region" description="Basic and acidic residues" evidence="2">
    <location>
        <begin position="479"/>
        <end position="502"/>
    </location>
</feature>
<dbReference type="EMBL" id="CP141881">
    <property type="protein sequence ID" value="WRT63643.1"/>
    <property type="molecule type" value="Genomic_DNA"/>
</dbReference>
<gene>
    <name evidence="4" type="ORF">IL334_000566</name>
</gene>
<keyword evidence="1" id="KW-0175">Coiled coil</keyword>
<evidence type="ECO:0000256" key="2">
    <source>
        <dbReference type="SAM" id="MobiDB-lite"/>
    </source>
</evidence>
<evidence type="ECO:0000313" key="4">
    <source>
        <dbReference type="EMBL" id="WRT63643.1"/>
    </source>
</evidence>
<feature type="compositionally biased region" description="Low complexity" evidence="2">
    <location>
        <begin position="276"/>
        <end position="287"/>
    </location>
</feature>
<reference evidence="4 5" key="1">
    <citation type="submission" date="2024-01" db="EMBL/GenBank/DDBJ databases">
        <title>Comparative genomics of Cryptococcus and Kwoniella reveals pathogenesis evolution and contrasting modes of karyotype evolution via chromosome fusion or intercentromeric recombination.</title>
        <authorList>
            <person name="Coelho M.A."/>
            <person name="David-Palma M."/>
            <person name="Shea T."/>
            <person name="Bowers K."/>
            <person name="McGinley-Smith S."/>
            <person name="Mohammad A.W."/>
            <person name="Gnirke A."/>
            <person name="Yurkov A.M."/>
            <person name="Nowrousian M."/>
            <person name="Sun S."/>
            <person name="Cuomo C.A."/>
            <person name="Heitman J."/>
        </authorList>
    </citation>
    <scope>NUCLEOTIDE SEQUENCE [LARGE SCALE GENOMIC DNA]</scope>
    <source>
        <strain evidence="4">CBS 11374</strain>
    </source>
</reference>
<accession>A0ABZ1CPZ9</accession>
<feature type="coiled-coil region" evidence="1">
    <location>
        <begin position="136"/>
        <end position="183"/>
    </location>
</feature>
<feature type="region of interest" description="Disordered" evidence="2">
    <location>
        <begin position="379"/>
        <end position="429"/>
    </location>
</feature>
<evidence type="ECO:0000256" key="1">
    <source>
        <dbReference type="SAM" id="Coils"/>
    </source>
</evidence>